<feature type="non-terminal residue" evidence="1">
    <location>
        <position position="267"/>
    </location>
</feature>
<protein>
    <submittedName>
        <fullName evidence="1">186_t:CDS:1</fullName>
    </submittedName>
</protein>
<evidence type="ECO:0000313" key="1">
    <source>
        <dbReference type="EMBL" id="CAG8852584.1"/>
    </source>
</evidence>
<evidence type="ECO:0000313" key="2">
    <source>
        <dbReference type="Proteomes" id="UP000789901"/>
    </source>
</evidence>
<organism evidence="1 2">
    <name type="scientific">Gigaspora margarita</name>
    <dbReference type="NCBI Taxonomy" id="4874"/>
    <lineage>
        <taxon>Eukaryota</taxon>
        <taxon>Fungi</taxon>
        <taxon>Fungi incertae sedis</taxon>
        <taxon>Mucoromycota</taxon>
        <taxon>Glomeromycotina</taxon>
        <taxon>Glomeromycetes</taxon>
        <taxon>Diversisporales</taxon>
        <taxon>Gigasporaceae</taxon>
        <taxon>Gigaspora</taxon>
    </lineage>
</organism>
<name>A0ABN7XEZ4_GIGMA</name>
<dbReference type="Proteomes" id="UP000789901">
    <property type="component" value="Unassembled WGS sequence"/>
</dbReference>
<keyword evidence="2" id="KW-1185">Reference proteome</keyword>
<proteinExistence type="predicted"/>
<comment type="caution">
    <text evidence="1">The sequence shown here is derived from an EMBL/GenBank/DDBJ whole genome shotgun (WGS) entry which is preliminary data.</text>
</comment>
<feature type="non-terminal residue" evidence="1">
    <location>
        <position position="1"/>
    </location>
</feature>
<sequence length="267" mass="30044">SRDEAREHQYEHYCLASVKRAKQFAKTFASASIIISQDDKSKIGLGVPAVSRTFHTLQSFAEPVRVSDHDFPYGHDQKLVPSVYLMIQPDKTNDDIRSGQLAIFVRPQWSLGTSSETHMEDLSSLISNAQYTEALKVDGCIKPIWVLLVDGGPDENPRHLKNINSYCKFFKKFDLDYLTVRTHAPGQSKYNPVERAIATLSGKLAGITLPIDHFGKHLDSQGKVINSDLAKNNFRYAGEALCKIWCRDHIFGKKVDATYIDKAIDPF</sequence>
<dbReference type="PANTHER" id="PTHR46954">
    <property type="entry name" value="C2H2-TYPE DOMAIN-CONTAINING PROTEIN"/>
    <property type="match status" value="1"/>
</dbReference>
<dbReference type="EMBL" id="CAJVQB010113784">
    <property type="protein sequence ID" value="CAG8852584.1"/>
    <property type="molecule type" value="Genomic_DNA"/>
</dbReference>
<reference evidence="1 2" key="1">
    <citation type="submission" date="2021-06" db="EMBL/GenBank/DDBJ databases">
        <authorList>
            <person name="Kallberg Y."/>
            <person name="Tangrot J."/>
            <person name="Rosling A."/>
        </authorList>
    </citation>
    <scope>NUCLEOTIDE SEQUENCE [LARGE SCALE GENOMIC DNA]</scope>
    <source>
        <strain evidence="1 2">120-4 pot B 10/14</strain>
    </source>
</reference>
<accession>A0ABN7XEZ4</accession>
<gene>
    <name evidence="1" type="ORF">GMARGA_LOCUS41405</name>
</gene>
<dbReference type="PANTHER" id="PTHR46954:SF1">
    <property type="entry name" value="C2H2-TYPE DOMAIN-CONTAINING PROTEIN"/>
    <property type="match status" value="1"/>
</dbReference>